<organism evidence="10 11">
    <name type="scientific">Levilactobacillus brevis KB290</name>
    <dbReference type="NCBI Taxonomy" id="1001583"/>
    <lineage>
        <taxon>Bacteria</taxon>
        <taxon>Bacillati</taxon>
        <taxon>Bacillota</taxon>
        <taxon>Bacilli</taxon>
        <taxon>Lactobacillales</taxon>
        <taxon>Lactobacillaceae</taxon>
        <taxon>Levilactobacillus</taxon>
    </lineage>
</organism>
<dbReference type="PANTHER" id="PTHR43553">
    <property type="entry name" value="HEAVY METAL TRANSPORTER"/>
    <property type="match status" value="1"/>
</dbReference>
<evidence type="ECO:0000256" key="3">
    <source>
        <dbReference type="ARBA" id="ARBA00022448"/>
    </source>
</evidence>
<accession>M5AFK9</accession>
<keyword evidence="8" id="KW-0472">Membrane</keyword>
<evidence type="ECO:0000256" key="4">
    <source>
        <dbReference type="ARBA" id="ARBA00022475"/>
    </source>
</evidence>
<dbReference type="PANTHER" id="PTHR43553:SF27">
    <property type="entry name" value="ENERGY-COUPLING FACTOR TRANSPORTER ATP-BINDING PROTEIN ECFA2"/>
    <property type="match status" value="1"/>
</dbReference>
<evidence type="ECO:0000256" key="7">
    <source>
        <dbReference type="ARBA" id="ARBA00022967"/>
    </source>
</evidence>
<dbReference type="InterPro" id="IPR017871">
    <property type="entry name" value="ABC_transporter-like_CS"/>
</dbReference>
<dbReference type="InterPro" id="IPR015856">
    <property type="entry name" value="ABC_transpr_CbiO/EcfA_su"/>
</dbReference>
<keyword evidence="5" id="KW-0547">Nucleotide-binding</keyword>
<feature type="domain" description="ABC transporter" evidence="9">
    <location>
        <begin position="319"/>
        <end position="549"/>
    </location>
</feature>
<evidence type="ECO:0000313" key="10">
    <source>
        <dbReference type="EMBL" id="BAN07603.1"/>
    </source>
</evidence>
<dbReference type="Pfam" id="PF00005">
    <property type="entry name" value="ABC_tran"/>
    <property type="match status" value="2"/>
</dbReference>
<evidence type="ECO:0000256" key="2">
    <source>
        <dbReference type="ARBA" id="ARBA00005417"/>
    </source>
</evidence>
<dbReference type="EMBL" id="AP012167">
    <property type="protein sequence ID" value="BAN07603.1"/>
    <property type="molecule type" value="Genomic_DNA"/>
</dbReference>
<dbReference type="GO" id="GO:0005524">
    <property type="term" value="F:ATP binding"/>
    <property type="evidence" value="ECO:0007669"/>
    <property type="project" value="UniProtKB-KW"/>
</dbReference>
<dbReference type="PROSITE" id="PS00211">
    <property type="entry name" value="ABC_TRANSPORTER_1"/>
    <property type="match status" value="2"/>
</dbReference>
<keyword evidence="6 10" id="KW-0067">ATP-binding</keyword>
<evidence type="ECO:0000256" key="6">
    <source>
        <dbReference type="ARBA" id="ARBA00022840"/>
    </source>
</evidence>
<protein>
    <submittedName>
        <fullName evidence="10">Putative ABC transporter ATP-binding protein BCE_3323</fullName>
    </submittedName>
</protein>
<dbReference type="HOGENOM" id="CLU_000604_86_7_9"/>
<evidence type="ECO:0000256" key="1">
    <source>
        <dbReference type="ARBA" id="ARBA00004202"/>
    </source>
</evidence>
<dbReference type="Gene3D" id="3.40.50.300">
    <property type="entry name" value="P-loop containing nucleotide triphosphate hydrolases"/>
    <property type="match status" value="2"/>
</dbReference>
<name>M5AFK9_LEVBR</name>
<dbReference type="SMART" id="SM00382">
    <property type="entry name" value="AAA"/>
    <property type="match status" value="2"/>
</dbReference>
<comment type="subcellular location">
    <subcellularLocation>
        <location evidence="1">Cell membrane</location>
        <topology evidence="1">Peripheral membrane protein</topology>
    </subcellularLocation>
</comment>
<dbReference type="Proteomes" id="UP000012042">
    <property type="component" value="Chromosome"/>
</dbReference>
<dbReference type="SUPFAM" id="SSF52540">
    <property type="entry name" value="P-loop containing nucleoside triphosphate hydrolases"/>
    <property type="match status" value="2"/>
</dbReference>
<dbReference type="CDD" id="cd03225">
    <property type="entry name" value="ABC_cobalt_CbiO_domain1"/>
    <property type="match status" value="2"/>
</dbReference>
<evidence type="ECO:0000256" key="5">
    <source>
        <dbReference type="ARBA" id="ARBA00022741"/>
    </source>
</evidence>
<feature type="domain" description="ABC transporter" evidence="9">
    <location>
        <begin position="27"/>
        <end position="265"/>
    </location>
</feature>
<dbReference type="GO" id="GO:0042626">
    <property type="term" value="F:ATPase-coupled transmembrane transporter activity"/>
    <property type="evidence" value="ECO:0007669"/>
    <property type="project" value="TreeGrafter"/>
</dbReference>
<evidence type="ECO:0000256" key="8">
    <source>
        <dbReference type="ARBA" id="ARBA00023136"/>
    </source>
</evidence>
<dbReference type="KEGG" id="lbk:LVISKB_1968"/>
<dbReference type="InterPro" id="IPR003593">
    <property type="entry name" value="AAA+_ATPase"/>
</dbReference>
<sequence>MVCLTAGDFLRRARYWRGGLSIMSELIEVTHLTFTYTGQAAPALKDVSLTIHAGEFITLVGATGSGKTTLLKQLKHELWPAGERTGGLTFRDTAIQALSPVESAQQIGYVAQDPQVQPIMATVMEELAFPLENLGYPTATINDRIAEIANYLDLNHLLQRAIETLSGGQLQLVNLASVLALKPQVILLDEPTAQLDPTTAQKFLNILQQVHDELDLTIVLTEHRLSRVMALTDRVALLANGQVLTVAEPTPALQQMAATPALQAFVPPVPHFFLDHNLVVTPLPLSVTMGRRALRQSSWRFQAVTTRQPAQSGPRESVLVATGVSFHYPTTGDILHQVELQVATGDWLAIIGKNGSGKSTLLTVLAGLQKPQHGKVRLNQQVIWRMKNQDRVLQVGYLSQNPTEQFNGDSVREELTAQAQLRGTSVAQRVDQMLIRCHLTAVADQNSCDLSGGQQQLLGLGLALMTEPQVLLLDEPTKGLDPDTKLRIGQLLQQAHETGLTIIMASHDMDFSAQFADTCTFMFNGRVNPPQATRLFFTQNFLATTAVNRLLRQQVPQALFSQDVVRTDKGGE</sequence>
<keyword evidence="4" id="KW-1003">Cell membrane</keyword>
<dbReference type="PATRIC" id="fig|1001583.3.peg.1954"/>
<dbReference type="InterPro" id="IPR003439">
    <property type="entry name" value="ABC_transporter-like_ATP-bd"/>
</dbReference>
<evidence type="ECO:0000313" key="11">
    <source>
        <dbReference type="Proteomes" id="UP000012042"/>
    </source>
</evidence>
<reference evidence="10 11" key="1">
    <citation type="journal article" date="2013" name="PLoS ONE">
        <title>Genomic Analysis by Deep Sequencing of the Probiotic Lactobacillus brevis KB290 Harboring Nine Plasmids Reveals Genomic Stability.</title>
        <authorList>
            <person name="Fukao M."/>
            <person name="Oshima K."/>
            <person name="Morita H."/>
            <person name="Toh H."/>
            <person name="Suda W."/>
            <person name="Kim S.W."/>
            <person name="Suzuki S."/>
            <person name="Yakabe T."/>
            <person name="Hattori M."/>
            <person name="Yajima N."/>
        </authorList>
    </citation>
    <scope>NUCLEOTIDE SEQUENCE [LARGE SCALE GENOMIC DNA]</scope>
    <source>
        <strain evidence="10 11">KB290</strain>
    </source>
</reference>
<proteinExistence type="inferred from homology"/>
<evidence type="ECO:0000259" key="9">
    <source>
        <dbReference type="PROSITE" id="PS50893"/>
    </source>
</evidence>
<dbReference type="InterPro" id="IPR050095">
    <property type="entry name" value="ECF_ABC_transporter_ATP-bd"/>
</dbReference>
<keyword evidence="7" id="KW-1278">Translocase</keyword>
<comment type="similarity">
    <text evidence="2">Belongs to the ABC transporter superfamily.</text>
</comment>
<keyword evidence="3" id="KW-0813">Transport</keyword>
<dbReference type="GO" id="GO:0016887">
    <property type="term" value="F:ATP hydrolysis activity"/>
    <property type="evidence" value="ECO:0007669"/>
    <property type="project" value="InterPro"/>
</dbReference>
<dbReference type="PROSITE" id="PS50893">
    <property type="entry name" value="ABC_TRANSPORTER_2"/>
    <property type="match status" value="2"/>
</dbReference>
<gene>
    <name evidence="10" type="ORF">LVISKB_1968</name>
</gene>
<dbReference type="GO" id="GO:0043190">
    <property type="term" value="C:ATP-binding cassette (ABC) transporter complex"/>
    <property type="evidence" value="ECO:0007669"/>
    <property type="project" value="TreeGrafter"/>
</dbReference>
<dbReference type="AlphaFoldDB" id="M5AFK9"/>
<dbReference type="InterPro" id="IPR027417">
    <property type="entry name" value="P-loop_NTPase"/>
</dbReference>